<gene>
    <name evidence="2" type="ORF">NQ317_008959</name>
</gene>
<feature type="transmembrane region" description="Helical" evidence="1">
    <location>
        <begin position="77"/>
        <end position="95"/>
    </location>
</feature>
<dbReference type="EMBL" id="JAPWTJ010000059">
    <property type="protein sequence ID" value="KAJ8983833.1"/>
    <property type="molecule type" value="Genomic_DNA"/>
</dbReference>
<accession>A0ABQ9K0F7</accession>
<comment type="caution">
    <text evidence="2">The sequence shown here is derived from an EMBL/GenBank/DDBJ whole genome shotgun (WGS) entry which is preliminary data.</text>
</comment>
<name>A0ABQ9K0F7_9CUCU</name>
<evidence type="ECO:0000313" key="3">
    <source>
        <dbReference type="Proteomes" id="UP001162164"/>
    </source>
</evidence>
<dbReference type="Proteomes" id="UP001162164">
    <property type="component" value="Unassembled WGS sequence"/>
</dbReference>
<keyword evidence="1" id="KW-1133">Transmembrane helix</keyword>
<keyword evidence="1" id="KW-0812">Transmembrane</keyword>
<organism evidence="2 3">
    <name type="scientific">Molorchus minor</name>
    <dbReference type="NCBI Taxonomy" id="1323400"/>
    <lineage>
        <taxon>Eukaryota</taxon>
        <taxon>Metazoa</taxon>
        <taxon>Ecdysozoa</taxon>
        <taxon>Arthropoda</taxon>
        <taxon>Hexapoda</taxon>
        <taxon>Insecta</taxon>
        <taxon>Pterygota</taxon>
        <taxon>Neoptera</taxon>
        <taxon>Endopterygota</taxon>
        <taxon>Coleoptera</taxon>
        <taxon>Polyphaga</taxon>
        <taxon>Cucujiformia</taxon>
        <taxon>Chrysomeloidea</taxon>
        <taxon>Cerambycidae</taxon>
        <taxon>Lamiinae</taxon>
        <taxon>Monochamini</taxon>
        <taxon>Molorchus</taxon>
    </lineage>
</organism>
<keyword evidence="3" id="KW-1185">Reference proteome</keyword>
<sequence length="221" mass="23845">MPIYLSPSPSKQNKRGIFCSRSKVAAALLNKHLQINGISAGLTSLRQSVDEGYETEKTVADPGTSSKMKRERKAARTLGIIVSAFLACWLPFFLWSQIECTSSRPSAGTGAATAPLGGDPGLLGGLLQFRPESAHLRLLQQGVQGGFQEDPSGLLPIYLQAGLLEVGQKGRDPPITYSNASSEMYGNNFVRSDLRAEAIAQRFSHNVSENEVINLQNEAII</sequence>
<evidence type="ECO:0000313" key="2">
    <source>
        <dbReference type="EMBL" id="KAJ8983833.1"/>
    </source>
</evidence>
<protein>
    <submittedName>
        <fullName evidence="2">Uncharacterized protein</fullName>
    </submittedName>
</protein>
<proteinExistence type="predicted"/>
<evidence type="ECO:0000256" key="1">
    <source>
        <dbReference type="SAM" id="Phobius"/>
    </source>
</evidence>
<keyword evidence="1" id="KW-0472">Membrane</keyword>
<reference evidence="2" key="1">
    <citation type="journal article" date="2023" name="Insect Mol. Biol.">
        <title>Genome sequencing provides insights into the evolution of gene families encoding plant cell wall-degrading enzymes in longhorned beetles.</title>
        <authorList>
            <person name="Shin N.R."/>
            <person name="Okamura Y."/>
            <person name="Kirsch R."/>
            <person name="Pauchet Y."/>
        </authorList>
    </citation>
    <scope>NUCLEOTIDE SEQUENCE</scope>
    <source>
        <strain evidence="2">MMC_N1</strain>
    </source>
</reference>
<dbReference type="SUPFAM" id="SSF81321">
    <property type="entry name" value="Family A G protein-coupled receptor-like"/>
    <property type="match status" value="1"/>
</dbReference>
<dbReference type="Gene3D" id="1.20.1070.10">
    <property type="entry name" value="Rhodopsin 7-helix transmembrane proteins"/>
    <property type="match status" value="1"/>
</dbReference>